<feature type="compositionally biased region" description="Gly residues" evidence="1">
    <location>
        <begin position="628"/>
        <end position="637"/>
    </location>
</feature>
<gene>
    <name evidence="4" type="ORF">BN1204_048680</name>
</gene>
<dbReference type="EMBL" id="LN714485">
    <property type="protein sequence ID" value="CEL69148.1"/>
    <property type="molecule type" value="Genomic_DNA"/>
</dbReference>
<dbReference type="InterPro" id="IPR036378">
    <property type="entry name" value="FAS1_dom_sf"/>
</dbReference>
<feature type="domain" description="FAS1" evidence="3">
    <location>
        <begin position="83"/>
        <end position="234"/>
    </location>
</feature>
<feature type="region of interest" description="Disordered" evidence="1">
    <location>
        <begin position="587"/>
        <end position="654"/>
    </location>
</feature>
<feature type="signal peptide" evidence="2">
    <location>
        <begin position="1"/>
        <end position="36"/>
    </location>
</feature>
<feature type="compositionally biased region" description="Low complexity" evidence="1">
    <location>
        <begin position="520"/>
        <end position="534"/>
    </location>
</feature>
<dbReference type="PROSITE" id="PS50213">
    <property type="entry name" value="FAS1"/>
    <property type="match status" value="1"/>
</dbReference>
<feature type="region of interest" description="Disordered" evidence="1">
    <location>
        <begin position="437"/>
        <end position="458"/>
    </location>
</feature>
<organism evidence="4">
    <name type="scientific">Neospora caninum (strain Liverpool)</name>
    <dbReference type="NCBI Taxonomy" id="572307"/>
    <lineage>
        <taxon>Eukaryota</taxon>
        <taxon>Sar</taxon>
        <taxon>Alveolata</taxon>
        <taxon>Apicomplexa</taxon>
        <taxon>Conoidasida</taxon>
        <taxon>Coccidia</taxon>
        <taxon>Eucoccidiorida</taxon>
        <taxon>Eimeriorina</taxon>
        <taxon>Sarcocystidae</taxon>
        <taxon>Neospora</taxon>
    </lineage>
</organism>
<dbReference type="SUPFAM" id="SSF82153">
    <property type="entry name" value="FAS1 domain"/>
    <property type="match status" value="1"/>
</dbReference>
<evidence type="ECO:0000313" key="4">
    <source>
        <dbReference type="EMBL" id="CEL69148.1"/>
    </source>
</evidence>
<feature type="region of interest" description="Disordered" evidence="1">
    <location>
        <begin position="387"/>
        <end position="409"/>
    </location>
</feature>
<feature type="compositionally biased region" description="Polar residues" evidence="1">
    <location>
        <begin position="333"/>
        <end position="346"/>
    </location>
</feature>
<sequence>MMHFNASSRLLSTTLSSMTVLFITVLLLWVSRGAHCGRASPQPQVQQMHRGEASQQSAAVTFSSGLMGTTMGGSAANPSINHLASVQDHAAMDPELSELNKLMQDCGATFYLEQTRDMTMFMPTNSAIKALLPLDLHQLPWEVKWRLLQYHIVPQDIINVEEIPLDASKSFSTWEGSTIKVTHKRRGQLSGLRGQSATHGPSSLYLVNDISTIVSDPPRIENFNGASYKIDRVIIPPDMDLRSVEAAPVEQRQNPEVRQQEQREQRMRGPTNANSRPSPRPAAKGRGGRDEEGSENLRGSSHGSRQQRHQKGHAGEQGATETPFAGLNPVGHESQSPVGNGSQAPDFLQSINQQHARWNQDLYLGPRVIGDSGNAVDITEQSTHGLVNSSSNSALGLPTMRSTPVPTVARSPSSISALAIDEETFPEYPPNSIQINQNGPRPSHFGVPFSPEDEGAELVLPPHPFEALLVGTVHAVETGNGEEQAIHASTEARTESGTIQKKRDEHGHERREEKESETHSASPQKPDSSSYSSRFSEEIGAEQEPETLLKESETRAFDPHVVSTSIAALGLTDGLLPEEELVTHFWSKPAGGKNKANRTAGRESVSDLQGGRGDRSEKTTHTRHQQGAQGGQTGSGPLGDLTNILGLPGDHERL</sequence>
<feature type="compositionally biased region" description="Basic and acidic residues" evidence="1">
    <location>
        <begin position="501"/>
        <end position="518"/>
    </location>
</feature>
<evidence type="ECO:0000256" key="2">
    <source>
        <dbReference type="SAM" id="SignalP"/>
    </source>
</evidence>
<dbReference type="Pfam" id="PF02469">
    <property type="entry name" value="Fasciclin"/>
    <property type="match status" value="1"/>
</dbReference>
<evidence type="ECO:0000256" key="1">
    <source>
        <dbReference type="SAM" id="MobiDB-lite"/>
    </source>
</evidence>
<dbReference type="AlphaFoldDB" id="A0A0F7UGY9"/>
<feature type="chain" id="PRO_5002523136" evidence="2">
    <location>
        <begin position="37"/>
        <end position="654"/>
    </location>
</feature>
<dbReference type="Gene3D" id="2.30.180.10">
    <property type="entry name" value="FAS1 domain"/>
    <property type="match status" value="1"/>
</dbReference>
<reference evidence="4" key="1">
    <citation type="journal article" date="2015" name="PLoS ONE">
        <title>Comprehensive Evaluation of Toxoplasma gondii VEG and Neospora caninum LIV Genomes with Tachyzoite Stage Transcriptome and Proteome Defines Novel Transcript Features.</title>
        <authorList>
            <person name="Ramaprasad A."/>
            <person name="Mourier T."/>
            <person name="Naeem R."/>
            <person name="Malas T.B."/>
            <person name="Moussa E."/>
            <person name="Panigrahi A."/>
            <person name="Vermont S.J."/>
            <person name="Otto T.D."/>
            <person name="Wastling J."/>
            <person name="Pain A."/>
        </authorList>
    </citation>
    <scope>NUCLEOTIDE SEQUENCE</scope>
    <source>
        <strain evidence="4">Liverpool</strain>
    </source>
</reference>
<name>A0A0F7UGY9_NEOCL</name>
<protein>
    <submittedName>
        <fullName evidence="4">Fasciclin domain-containing protein, putative</fullName>
    </submittedName>
</protein>
<feature type="compositionally biased region" description="Basic and acidic residues" evidence="1">
    <location>
        <begin position="253"/>
        <end position="267"/>
    </location>
</feature>
<dbReference type="InterPro" id="IPR000782">
    <property type="entry name" value="FAS1_domain"/>
</dbReference>
<feature type="region of interest" description="Disordered" evidence="1">
    <location>
        <begin position="483"/>
        <end position="554"/>
    </location>
</feature>
<evidence type="ECO:0000259" key="3">
    <source>
        <dbReference type="PROSITE" id="PS50213"/>
    </source>
</evidence>
<accession>A0A0F7UGY9</accession>
<proteinExistence type="predicted"/>
<feature type="region of interest" description="Disordered" evidence="1">
    <location>
        <begin position="246"/>
        <end position="346"/>
    </location>
</feature>
<keyword evidence="2" id="KW-0732">Signal</keyword>
<dbReference type="SMART" id="SM00554">
    <property type="entry name" value="FAS1"/>
    <property type="match status" value="1"/>
</dbReference>